<dbReference type="Proteomes" id="UP000279994">
    <property type="component" value="Unassembled WGS sequence"/>
</dbReference>
<name>A0A3N0GN63_9ACTN</name>
<dbReference type="AlphaFoldDB" id="A0A3N0GN63"/>
<keyword evidence="2" id="KW-0378">Hydrolase</keyword>
<feature type="domain" description="Fumarylacetoacetase-like C-terminal" evidence="1">
    <location>
        <begin position="73"/>
        <end position="299"/>
    </location>
</feature>
<evidence type="ECO:0000313" key="3">
    <source>
        <dbReference type="Proteomes" id="UP000279994"/>
    </source>
</evidence>
<gene>
    <name evidence="2" type="ORF">EFL26_13255</name>
</gene>
<evidence type="ECO:0000313" key="2">
    <source>
        <dbReference type="EMBL" id="RNM13914.1"/>
    </source>
</evidence>
<dbReference type="SUPFAM" id="SSF56529">
    <property type="entry name" value="FAH"/>
    <property type="match status" value="1"/>
</dbReference>
<reference evidence="2 3" key="1">
    <citation type="submission" date="2018-11" db="EMBL/GenBank/DDBJ databases">
        <authorList>
            <person name="Li F."/>
        </authorList>
    </citation>
    <scope>NUCLEOTIDE SEQUENCE [LARGE SCALE GENOMIC DNA]</scope>
    <source>
        <strain evidence="2 3">Gsoil 818</strain>
    </source>
</reference>
<dbReference type="PANTHER" id="PTHR43211">
    <property type="entry name" value="FUMARYLACETOACETATE HYDROLASE"/>
    <property type="match status" value="1"/>
</dbReference>
<dbReference type="InterPro" id="IPR036663">
    <property type="entry name" value="Fumarylacetoacetase_C_sf"/>
</dbReference>
<keyword evidence="3" id="KW-1185">Reference proteome</keyword>
<dbReference type="Pfam" id="PF01557">
    <property type="entry name" value="FAA_hydrolase"/>
    <property type="match status" value="1"/>
</dbReference>
<dbReference type="EMBL" id="RJSF01000040">
    <property type="protein sequence ID" value="RNM13914.1"/>
    <property type="molecule type" value="Genomic_DNA"/>
</dbReference>
<dbReference type="Gene3D" id="3.90.850.10">
    <property type="entry name" value="Fumarylacetoacetase-like, C-terminal domain"/>
    <property type="match status" value="1"/>
</dbReference>
<comment type="caution">
    <text evidence="2">The sequence shown here is derived from an EMBL/GenBank/DDBJ whole genome shotgun (WGS) entry which is preliminary data.</text>
</comment>
<dbReference type="InterPro" id="IPR011234">
    <property type="entry name" value="Fumarylacetoacetase-like_C"/>
</dbReference>
<evidence type="ECO:0000259" key="1">
    <source>
        <dbReference type="Pfam" id="PF01557"/>
    </source>
</evidence>
<organism evidence="2 3">
    <name type="scientific">Nocardioides pocheonensis</name>
    <dbReference type="NCBI Taxonomy" id="661485"/>
    <lineage>
        <taxon>Bacteria</taxon>
        <taxon>Bacillati</taxon>
        <taxon>Actinomycetota</taxon>
        <taxon>Actinomycetes</taxon>
        <taxon>Propionibacteriales</taxon>
        <taxon>Nocardioidaceae</taxon>
        <taxon>Nocardioides</taxon>
    </lineage>
</organism>
<dbReference type="RefSeq" id="WP_123223322.1">
    <property type="nucleotide sequence ID" value="NZ_RJSF01000040.1"/>
</dbReference>
<sequence length="314" mass="33962">MRFVTYADVDGDRVGVLADSLVHALPVGCTLRGLLETDSLREAGEHALAQPESVQPLADVRLRAPIPDPPTVRDFMTFEQHVQGVALLAGDGATVPSRWYEAPAFYFTNPYAIIGPHEDVPVPPGSRLFDLELEVAAVIGRAGRDIDPADADNHIAGYTILVDWSARDLQFAEMEVRLGPTKGKDSATTLGPVFVTPDELEPWRRDAAYDLAMTVDINGRRLGEDRWSSMAFSYADMVAYASRGTEVRPGDILGSGTCGGGCLAELWGRHGFEAHPPLAPGDLVTVTVEQLGTLTARIVEGVEARPIPPARRRL</sequence>
<dbReference type="GO" id="GO:0016787">
    <property type="term" value="F:hydrolase activity"/>
    <property type="evidence" value="ECO:0007669"/>
    <property type="project" value="UniProtKB-KW"/>
</dbReference>
<dbReference type="PANTHER" id="PTHR43211:SF1">
    <property type="entry name" value="BLL6422 PROTEIN"/>
    <property type="match status" value="1"/>
</dbReference>
<dbReference type="OrthoDB" id="3766879at2"/>
<protein>
    <submittedName>
        <fullName evidence="2">Fumarylacetoacetate hydrolase family protein</fullName>
    </submittedName>
</protein>
<accession>A0A3N0GN63</accession>
<proteinExistence type="predicted"/>